<gene>
    <name evidence="1" type="ORF">EGR_09660</name>
</gene>
<dbReference type="GeneID" id="36345375"/>
<evidence type="ECO:0000313" key="2">
    <source>
        <dbReference type="Proteomes" id="UP000019149"/>
    </source>
</evidence>
<sequence>MDGWMDGWMDTGWIENGWTDGSLKDEWLYPDTCARGRCDECVPTLTDWTERNWRSFIEWKNSLTTKGDTWVLLELDKCQVILSADSLQMHFFCGYHTNVSLIYQP</sequence>
<name>W6U4L8_ECHGR</name>
<dbReference type="AlphaFoldDB" id="W6U4L8"/>
<dbReference type="RefSeq" id="XP_024346682.1">
    <property type="nucleotide sequence ID" value="XM_024498909.1"/>
</dbReference>
<keyword evidence="2" id="KW-1185">Reference proteome</keyword>
<accession>W6U4L8</accession>
<dbReference type="Proteomes" id="UP000019149">
    <property type="component" value="Unassembled WGS sequence"/>
</dbReference>
<organism evidence="1 2">
    <name type="scientific">Echinococcus granulosus</name>
    <name type="common">Hydatid tapeworm</name>
    <dbReference type="NCBI Taxonomy" id="6210"/>
    <lineage>
        <taxon>Eukaryota</taxon>
        <taxon>Metazoa</taxon>
        <taxon>Spiralia</taxon>
        <taxon>Lophotrochozoa</taxon>
        <taxon>Platyhelminthes</taxon>
        <taxon>Cestoda</taxon>
        <taxon>Eucestoda</taxon>
        <taxon>Cyclophyllidea</taxon>
        <taxon>Taeniidae</taxon>
        <taxon>Echinococcus</taxon>
        <taxon>Echinococcus granulosus group</taxon>
    </lineage>
</organism>
<proteinExistence type="predicted"/>
<dbReference type="KEGG" id="egl:EGR_09660"/>
<protein>
    <submittedName>
        <fullName evidence="1">Uncharacterized protein</fullName>
    </submittedName>
</protein>
<comment type="caution">
    <text evidence="1">The sequence shown here is derived from an EMBL/GenBank/DDBJ whole genome shotgun (WGS) entry which is preliminary data.</text>
</comment>
<dbReference type="EMBL" id="APAU02000159">
    <property type="protein sequence ID" value="EUB55486.1"/>
    <property type="molecule type" value="Genomic_DNA"/>
</dbReference>
<reference evidence="1 2" key="1">
    <citation type="journal article" date="2013" name="Nat. Genet.">
        <title>The genome of the hydatid tapeworm Echinococcus granulosus.</title>
        <authorList>
            <person name="Zheng H."/>
            <person name="Zhang W."/>
            <person name="Zhang L."/>
            <person name="Zhang Z."/>
            <person name="Li J."/>
            <person name="Lu G."/>
            <person name="Zhu Y."/>
            <person name="Wang Y."/>
            <person name="Huang Y."/>
            <person name="Liu J."/>
            <person name="Kang H."/>
            <person name="Chen J."/>
            <person name="Wang L."/>
            <person name="Chen A."/>
            <person name="Yu S."/>
            <person name="Gao Z."/>
            <person name="Jin L."/>
            <person name="Gu W."/>
            <person name="Wang Z."/>
            <person name="Zhao L."/>
            <person name="Shi B."/>
            <person name="Wen H."/>
            <person name="Lin R."/>
            <person name="Jones M.K."/>
            <person name="Brejova B."/>
            <person name="Vinar T."/>
            <person name="Zhao G."/>
            <person name="McManus D.P."/>
            <person name="Chen Z."/>
            <person name="Zhou Y."/>
            <person name="Wang S."/>
        </authorList>
    </citation>
    <scope>NUCLEOTIDE SEQUENCE [LARGE SCALE GENOMIC DNA]</scope>
</reference>
<evidence type="ECO:0000313" key="1">
    <source>
        <dbReference type="EMBL" id="EUB55486.1"/>
    </source>
</evidence>
<dbReference type="CTD" id="36345375"/>